<protein>
    <recommendedName>
        <fullName evidence="3">H(+)-exporting diphosphatase</fullName>
    </recommendedName>
</protein>
<dbReference type="EMBL" id="OU963917">
    <property type="protein sequence ID" value="CAH0403501.1"/>
    <property type="molecule type" value="Genomic_DNA"/>
</dbReference>
<dbReference type="Proteomes" id="UP001153292">
    <property type="component" value="Chromosome 24"/>
</dbReference>
<evidence type="ECO:0000313" key="2">
    <source>
        <dbReference type="Proteomes" id="UP001153292"/>
    </source>
</evidence>
<evidence type="ECO:0000313" key="1">
    <source>
        <dbReference type="EMBL" id="CAH0403501.1"/>
    </source>
</evidence>
<name>A0ABN8B9Z8_CHISP</name>
<dbReference type="PANTHER" id="PTHR34494">
    <property type="entry name" value="PROTEIN CBG25024"/>
    <property type="match status" value="1"/>
</dbReference>
<accession>A0ABN8B9Z8</accession>
<proteinExistence type="predicted"/>
<reference evidence="1" key="1">
    <citation type="submission" date="2021-12" db="EMBL/GenBank/DDBJ databases">
        <authorList>
            <person name="King R."/>
        </authorList>
    </citation>
    <scope>NUCLEOTIDE SEQUENCE</scope>
</reference>
<gene>
    <name evidence="1" type="ORF">CHILSU_LOCUS6776</name>
</gene>
<evidence type="ECO:0008006" key="3">
    <source>
        <dbReference type="Google" id="ProtNLM"/>
    </source>
</evidence>
<organism evidence="1 2">
    <name type="scientific">Chilo suppressalis</name>
    <name type="common">Asiatic rice borer moth</name>
    <dbReference type="NCBI Taxonomy" id="168631"/>
    <lineage>
        <taxon>Eukaryota</taxon>
        <taxon>Metazoa</taxon>
        <taxon>Ecdysozoa</taxon>
        <taxon>Arthropoda</taxon>
        <taxon>Hexapoda</taxon>
        <taxon>Insecta</taxon>
        <taxon>Pterygota</taxon>
        <taxon>Neoptera</taxon>
        <taxon>Endopterygota</taxon>
        <taxon>Lepidoptera</taxon>
        <taxon>Glossata</taxon>
        <taxon>Ditrysia</taxon>
        <taxon>Pyraloidea</taxon>
        <taxon>Crambidae</taxon>
        <taxon>Crambinae</taxon>
        <taxon>Chilo</taxon>
    </lineage>
</organism>
<keyword evidence="2" id="KW-1185">Reference proteome</keyword>
<sequence length="354" mass="37103">MVYGPDVGWGVYLDLVLDCVGRLSGCNFSARIRAPTKQLAEALQAAASPLRAPGLHLSLRYRRRPRRATSLTTSLRRALFPHLVDALNSSVSSNDFKMGFGNVINSIPVFGHIKAGVHMLTGNPREAAEATHAANRSTAAVAGGAATAVVVGPIGMIFGAIAAGTTVYFIYSLANNSAVGVFDELEDTDKDICKNEFPRTSLLKTGLHVGADALSGATGGNVAANIPKALAAVVVGIAGVLAKAFDDSARSATLSSSPAFRSLEAFAAPKYPSKRNYNEERSVSKESSSCVRKMQARRSQRACSGPTATCSADNSEFCSELDNVTRFRVPSHTRASSQLAAASLLRAGATSLVL</sequence>
<dbReference type="PANTHER" id="PTHR34494:SF1">
    <property type="entry name" value="PROTEIN CBG25024"/>
    <property type="match status" value="1"/>
</dbReference>